<sequence length="90" mass="9488">MQQPPRCESTTGAGRHNAEGYPSEPPADARKSEQGAGDDGVHQKNTPSSRTVAQPKRHKSPWLRPPPGVTKEVVVVGDANVGLLAKGLVV</sequence>
<evidence type="ECO:0000256" key="1">
    <source>
        <dbReference type="SAM" id="MobiDB-lite"/>
    </source>
</evidence>
<feature type="compositionally biased region" description="Polar residues" evidence="1">
    <location>
        <begin position="1"/>
        <end position="12"/>
    </location>
</feature>
<accession>A0A9J6H9P6</accession>
<feature type="region of interest" description="Disordered" evidence="1">
    <location>
        <begin position="1"/>
        <end position="69"/>
    </location>
</feature>
<dbReference type="AlphaFoldDB" id="A0A9J6H9P6"/>
<feature type="compositionally biased region" description="Polar residues" evidence="1">
    <location>
        <begin position="43"/>
        <end position="52"/>
    </location>
</feature>
<protein>
    <submittedName>
        <fullName evidence="2">Uncharacterized protein</fullName>
    </submittedName>
</protein>
<gene>
    <name evidence="2" type="ORF">HPB48_026019</name>
</gene>
<organism evidence="2 3">
    <name type="scientific">Haemaphysalis longicornis</name>
    <name type="common">Bush tick</name>
    <dbReference type="NCBI Taxonomy" id="44386"/>
    <lineage>
        <taxon>Eukaryota</taxon>
        <taxon>Metazoa</taxon>
        <taxon>Ecdysozoa</taxon>
        <taxon>Arthropoda</taxon>
        <taxon>Chelicerata</taxon>
        <taxon>Arachnida</taxon>
        <taxon>Acari</taxon>
        <taxon>Parasitiformes</taxon>
        <taxon>Ixodida</taxon>
        <taxon>Ixodoidea</taxon>
        <taxon>Ixodidae</taxon>
        <taxon>Haemaphysalinae</taxon>
        <taxon>Haemaphysalis</taxon>
    </lineage>
</organism>
<reference evidence="2 3" key="1">
    <citation type="journal article" date="2020" name="Cell">
        <title>Large-Scale Comparative Analyses of Tick Genomes Elucidate Their Genetic Diversity and Vector Capacities.</title>
        <authorList>
            <consortium name="Tick Genome and Microbiome Consortium (TIGMIC)"/>
            <person name="Jia N."/>
            <person name="Wang J."/>
            <person name="Shi W."/>
            <person name="Du L."/>
            <person name="Sun Y."/>
            <person name="Zhan W."/>
            <person name="Jiang J.F."/>
            <person name="Wang Q."/>
            <person name="Zhang B."/>
            <person name="Ji P."/>
            <person name="Bell-Sakyi L."/>
            <person name="Cui X.M."/>
            <person name="Yuan T.T."/>
            <person name="Jiang B.G."/>
            <person name="Yang W.F."/>
            <person name="Lam T.T."/>
            <person name="Chang Q.C."/>
            <person name="Ding S.J."/>
            <person name="Wang X.J."/>
            <person name="Zhu J.G."/>
            <person name="Ruan X.D."/>
            <person name="Zhao L."/>
            <person name="Wei J.T."/>
            <person name="Ye R.Z."/>
            <person name="Que T.C."/>
            <person name="Du C.H."/>
            <person name="Zhou Y.H."/>
            <person name="Cheng J.X."/>
            <person name="Dai P.F."/>
            <person name="Guo W.B."/>
            <person name="Han X.H."/>
            <person name="Huang E.J."/>
            <person name="Li L.F."/>
            <person name="Wei W."/>
            <person name="Gao Y.C."/>
            <person name="Liu J.Z."/>
            <person name="Shao H.Z."/>
            <person name="Wang X."/>
            <person name="Wang C.C."/>
            <person name="Yang T.C."/>
            <person name="Huo Q.B."/>
            <person name="Li W."/>
            <person name="Chen H.Y."/>
            <person name="Chen S.E."/>
            <person name="Zhou L.G."/>
            <person name="Ni X.B."/>
            <person name="Tian J.H."/>
            <person name="Sheng Y."/>
            <person name="Liu T."/>
            <person name="Pan Y.S."/>
            <person name="Xia L.Y."/>
            <person name="Li J."/>
            <person name="Zhao F."/>
            <person name="Cao W.C."/>
        </authorList>
    </citation>
    <scope>NUCLEOTIDE SEQUENCE [LARGE SCALE GENOMIC DNA]</scope>
    <source>
        <strain evidence="2">HaeL-2018</strain>
    </source>
</reference>
<keyword evidence="3" id="KW-1185">Reference proteome</keyword>
<dbReference type="EMBL" id="JABSTR010001454">
    <property type="protein sequence ID" value="KAH9384036.1"/>
    <property type="molecule type" value="Genomic_DNA"/>
</dbReference>
<dbReference type="VEuPathDB" id="VectorBase:HLOH_046072"/>
<proteinExistence type="predicted"/>
<dbReference type="Proteomes" id="UP000821853">
    <property type="component" value="Unassembled WGS sequence"/>
</dbReference>
<name>A0A9J6H9P6_HAELO</name>
<comment type="caution">
    <text evidence="2">The sequence shown here is derived from an EMBL/GenBank/DDBJ whole genome shotgun (WGS) entry which is preliminary data.</text>
</comment>
<evidence type="ECO:0000313" key="2">
    <source>
        <dbReference type="EMBL" id="KAH9384036.1"/>
    </source>
</evidence>
<evidence type="ECO:0000313" key="3">
    <source>
        <dbReference type="Proteomes" id="UP000821853"/>
    </source>
</evidence>